<comment type="similarity">
    <text evidence="1">Belongs to the aegerolysin family.</text>
</comment>
<dbReference type="Pfam" id="PF06355">
    <property type="entry name" value="Aegerolysin"/>
    <property type="match status" value="1"/>
</dbReference>
<dbReference type="KEGG" id="vg:41900689"/>
<organism evidence="2 3">
    <name type="scientific">Heliothis virescens ascovirus 3f</name>
    <dbReference type="NCBI Taxonomy" id="328614"/>
    <lineage>
        <taxon>Viruses</taxon>
        <taxon>Varidnaviria</taxon>
        <taxon>Bamfordvirae</taxon>
        <taxon>Nucleocytoviricota</taxon>
        <taxon>Megaviricetes</taxon>
        <taxon>Pimascovirales</taxon>
        <taxon>Pimascovirales incertae sedis</taxon>
        <taxon>Ascoviridae</taxon>
        <taxon>Ascovirus</taxon>
        <taxon>Ascovirus hvav3a</taxon>
    </lineage>
</organism>
<dbReference type="EMBL" id="KJ755191">
    <property type="protein sequence ID" value="AJP09053.1"/>
    <property type="molecule type" value="Genomic_DNA"/>
</dbReference>
<dbReference type="InterPro" id="IPR009413">
    <property type="entry name" value="Aegerolysin-typ"/>
</dbReference>
<accession>A0A171PVH4</accession>
<protein>
    <submittedName>
        <fullName evidence="2">Uncharacterized protein</fullName>
    </submittedName>
</protein>
<reference evidence="3" key="1">
    <citation type="submission" date="2014-04" db="EMBL/GenBank/DDBJ databases">
        <authorList>
            <person name="Wei Y."/>
            <person name="Huang G."/>
            <person name="Cheng X."/>
        </authorList>
    </citation>
    <scope>NUCLEOTIDE SEQUENCE [LARGE SCALE GENOMIC DNA]</scope>
</reference>
<proteinExistence type="inferred from homology"/>
<evidence type="ECO:0000256" key="1">
    <source>
        <dbReference type="ARBA" id="ARBA00010795"/>
    </source>
</evidence>
<dbReference type="GeneID" id="41900689"/>
<evidence type="ECO:0000313" key="2">
    <source>
        <dbReference type="EMBL" id="AJP09053.1"/>
    </source>
</evidence>
<dbReference type="GO" id="GO:0019836">
    <property type="term" value="P:symbiont-mediated hemolysis of host erythrocyte"/>
    <property type="evidence" value="ECO:0007669"/>
    <property type="project" value="InterPro"/>
</dbReference>
<dbReference type="Gene3D" id="2.60.270.50">
    <property type="match status" value="1"/>
</dbReference>
<dbReference type="Proteomes" id="UP000232922">
    <property type="component" value="Genome"/>
</dbReference>
<name>A0A171PVH4_9VIRU</name>
<evidence type="ECO:0000313" key="3">
    <source>
        <dbReference type="Proteomes" id="UP000232922"/>
    </source>
</evidence>
<sequence length="213" mass="22696">MKIFNTLLVSLAVLFCCCHAETCGGTAPPASSCPAPSAQKPKDWENRLCNFVVCIAKLAADGGDFDMGSIMKCVNAVAPRYLYNSVQFKVLNGGSATNDGFIANAVLTWGKWQVNGADTVSVNGMKFSNSKSAIFKASGRENSPSGTEGSFDIIQNESELAATVSFSVPYWGQDKVNVKNADGSNYVCTPTETTMLYGGPLSYDIICHKINNS</sequence>
<dbReference type="RefSeq" id="YP_009701553.1">
    <property type="nucleotide sequence ID" value="NC_044938.1"/>
</dbReference>